<evidence type="ECO:0000256" key="10">
    <source>
        <dbReference type="ARBA" id="ARBA00022989"/>
    </source>
</evidence>
<dbReference type="GO" id="GO:0005789">
    <property type="term" value="C:endoplasmic reticulum membrane"/>
    <property type="evidence" value="ECO:0007669"/>
    <property type="project" value="UniProtKB-SubCell"/>
</dbReference>
<sequence>MSSAQKDSNLTRAARYAVPFFLLLIPVWKTKVSSEIPEPYLDEVFHVGQAQAYWAHKWTQWDPKITTPPGLYLWSYILCAVLLSIRGSPTELTTDVLRTTNVAATSILLPWRLQTLLDFLRGARNTRPIGSRLSHTVLNICLFPPLFFFSGLYYTDILALLLVVEAYNWDSKRTSGKGSNPLQNLVFLLFGLLALVFRQTNIFWVSVFLGGLRIVRSLRQSSTDCESSNFKEIATRSSKKQLYDPPVAGASATDYLRTAMSLTVAALSNIPSVVVSVFPYLIILAAFGGA</sequence>
<evidence type="ECO:0000256" key="14">
    <source>
        <dbReference type="ARBA" id="ARBA00048064"/>
    </source>
</evidence>
<keyword evidence="9" id="KW-0256">Endoplasmic reticulum</keyword>
<evidence type="ECO:0000256" key="12">
    <source>
        <dbReference type="ARBA" id="ARBA00032069"/>
    </source>
</evidence>
<dbReference type="GO" id="GO:0006488">
    <property type="term" value="P:dolichol-linked oligosaccharide biosynthetic process"/>
    <property type="evidence" value="ECO:0007669"/>
    <property type="project" value="InterPro"/>
</dbReference>
<keyword evidence="10 15" id="KW-1133">Transmembrane helix</keyword>
<dbReference type="PANTHER" id="PTHR12989:SF10">
    <property type="entry name" value="DOL-P-GLC:GLC(2)MAN(9)GLCNAC(2)-PP-DOL ALPHA-1,2-GLUCOSYLTRANSFERASE-RELATED"/>
    <property type="match status" value="1"/>
</dbReference>
<keyword evidence="6" id="KW-0328">Glycosyltransferase</keyword>
<evidence type="ECO:0000256" key="11">
    <source>
        <dbReference type="ARBA" id="ARBA00023136"/>
    </source>
</evidence>
<comment type="similarity">
    <text evidence="3">Belongs to the ALG10 glucosyltransferase family.</text>
</comment>
<feature type="transmembrane region" description="Helical" evidence="15">
    <location>
        <begin position="137"/>
        <end position="164"/>
    </location>
</feature>
<dbReference type="GO" id="GO:0106073">
    <property type="term" value="F:dolichyl pyrophosphate Glc2Man9GlcNAc2 alpha-1,2-glucosyltransferase activity"/>
    <property type="evidence" value="ECO:0007669"/>
    <property type="project" value="UniProtKB-EC"/>
</dbReference>
<evidence type="ECO:0000256" key="7">
    <source>
        <dbReference type="ARBA" id="ARBA00022679"/>
    </source>
</evidence>
<dbReference type="EC" id="2.4.1.256" evidence="4"/>
<evidence type="ECO:0000256" key="2">
    <source>
        <dbReference type="ARBA" id="ARBA00004922"/>
    </source>
</evidence>
<evidence type="ECO:0000313" key="16">
    <source>
        <dbReference type="EMBL" id="TQB70700.1"/>
    </source>
</evidence>
<dbReference type="Pfam" id="PF04922">
    <property type="entry name" value="DIE2_ALG10"/>
    <property type="match status" value="1"/>
</dbReference>
<name>A0A507QQG9_MONPU</name>
<protein>
    <recommendedName>
        <fullName evidence="5">Dol-P-Glc:Glc(2)Man(9)GlcNAc(2)-PP-Dol alpha-1,2-glucosyltransferase</fullName>
        <ecNumber evidence="4">2.4.1.256</ecNumber>
    </recommendedName>
    <alternativeName>
        <fullName evidence="12">Asparagine-linked glycosylation protein 10</fullName>
    </alternativeName>
</protein>
<dbReference type="AlphaFoldDB" id="A0A507QQG9"/>
<comment type="function">
    <text evidence="13">Dol-P-Glc:Glc(2)Man(9)GlcNAc(2)-PP-Dol alpha-1,2-glucosyltransferase that operates in the biosynthetic pathway of dolichol-linked oligosaccharides, the glycan precursors employed in protein asparagine (N)-glycosylation. The assembly of dolichol-linked oligosaccharides begins on the cytosolic side of the endoplasmic reticulum membrane and finishes in its lumen. The sequential addition of sugars to dolichol pyrophosphate produces dolichol-linked oligosaccharides containing fourteen sugars, including two GlcNAcs, nine mannoses and three glucoses. Once assembled, the oligosaccharide is transferred from the lipid to nascent proteins by oligosaccharyltransferases. In the lumen of the endoplasmic reticulum, adds the third and last glucose residue from dolichyl phosphate glucose (Dol-P-Glc) onto the lipid-linked oligosaccharide intermediate Glc(2)Man(9)GlcNAc(2)-PP-Dol to produce Glc(3)Man(9)GlcNAc(2)-PP-Dol.</text>
</comment>
<dbReference type="STRING" id="5098.A0A507QQG9"/>
<evidence type="ECO:0000256" key="6">
    <source>
        <dbReference type="ARBA" id="ARBA00022676"/>
    </source>
</evidence>
<comment type="caution">
    <text evidence="16">The sequence shown here is derived from an EMBL/GenBank/DDBJ whole genome shotgun (WGS) entry which is preliminary data.</text>
</comment>
<evidence type="ECO:0000256" key="9">
    <source>
        <dbReference type="ARBA" id="ARBA00022824"/>
    </source>
</evidence>
<reference evidence="16 17" key="1">
    <citation type="submission" date="2019-06" db="EMBL/GenBank/DDBJ databases">
        <title>Wine fermentation using esterase from Monascus purpureus.</title>
        <authorList>
            <person name="Geng C."/>
            <person name="Zhang Y."/>
        </authorList>
    </citation>
    <scope>NUCLEOTIDE SEQUENCE [LARGE SCALE GENOMIC DNA]</scope>
    <source>
        <strain evidence="16">HQ1</strain>
    </source>
</reference>
<evidence type="ECO:0000313" key="17">
    <source>
        <dbReference type="Proteomes" id="UP000319663"/>
    </source>
</evidence>
<keyword evidence="7 16" id="KW-0808">Transferase</keyword>
<feature type="transmembrane region" description="Helical" evidence="15">
    <location>
        <begin position="184"/>
        <end position="212"/>
    </location>
</feature>
<comment type="pathway">
    <text evidence="2">Protein modification; protein glycosylation.</text>
</comment>
<comment type="catalytic activity">
    <reaction evidence="14">
        <text>an alpha-D-Glc-(1-&gt;3)-alpha-D-Glc-(1-&gt;3)-alpha-D-Man-(1-&gt;2)-alpha-D-Man-(1-&gt;2)-alpha-D-Man-(1-&gt;3)-[alpha-D-Man-(1-&gt;2)-alpha-D-Man-(1-&gt;3)-[alpha-D-Man-(1-&gt;2)-alpha-D-Man-(1-&gt;6)]-alpha-D-Man-(1-&gt;6)]-beta-D-Man-(1-&gt;4)-beta-D-GlcNAc-(1-&gt;4)-alpha-D-GlcNAc-diphospho-di-trans,poly-cis-dolichol + a di-trans,poly-cis-dolichyl beta-D-glucosyl phosphate = a alpha-D-Glc-(1-&gt;2)-alpha-D-Glc-(1-&gt;3)-alpha-D-Glc-(1-&gt;3)-alpha-D-Man-(1-&gt;2)-alpha-D-Man-(1-&gt;2)-alpha-D-Man-(1-&gt;3)-[alpha-D-Man-(1-&gt;2)-alpha-D-Man-(1-&gt;3)-[alpha-D-Man-(1-&gt;2)-alpha-D-Man-(1-&gt;6)]-alpha-D-Man-(1-&gt;6)]-beta-D-Man-(1-&gt;4)-beta-D-GlcNAc-(1-&gt;4)-alpha-D-GlcNAc-diphospho-di-trans,poly-cis-dolichol + a di-trans,poly-cis-dolichyl phosphate + H(+)</text>
        <dbReference type="Rhea" id="RHEA:29543"/>
        <dbReference type="Rhea" id="RHEA-COMP:19498"/>
        <dbReference type="Rhea" id="RHEA-COMP:19502"/>
        <dbReference type="Rhea" id="RHEA-COMP:19512"/>
        <dbReference type="Rhea" id="RHEA-COMP:19522"/>
        <dbReference type="ChEBI" id="CHEBI:15378"/>
        <dbReference type="ChEBI" id="CHEBI:57525"/>
        <dbReference type="ChEBI" id="CHEBI:57683"/>
        <dbReference type="ChEBI" id="CHEBI:132522"/>
        <dbReference type="ChEBI" id="CHEBI:132523"/>
        <dbReference type="EC" id="2.4.1.256"/>
    </reaction>
    <physiologicalReaction direction="left-to-right" evidence="14">
        <dbReference type="Rhea" id="RHEA:29544"/>
    </physiologicalReaction>
</comment>
<evidence type="ECO:0000256" key="13">
    <source>
        <dbReference type="ARBA" id="ARBA00044727"/>
    </source>
</evidence>
<comment type="subcellular location">
    <subcellularLocation>
        <location evidence="1">Endoplasmic reticulum membrane</location>
        <topology evidence="1">Multi-pass membrane protein</topology>
    </subcellularLocation>
</comment>
<evidence type="ECO:0000256" key="15">
    <source>
        <dbReference type="SAM" id="Phobius"/>
    </source>
</evidence>
<evidence type="ECO:0000256" key="8">
    <source>
        <dbReference type="ARBA" id="ARBA00022692"/>
    </source>
</evidence>
<proteinExistence type="inferred from homology"/>
<feature type="transmembrane region" description="Helical" evidence="15">
    <location>
        <begin position="264"/>
        <end position="287"/>
    </location>
</feature>
<dbReference type="InterPro" id="IPR016900">
    <property type="entry name" value="Alg10"/>
</dbReference>
<keyword evidence="11 15" id="KW-0472">Membrane</keyword>
<keyword evidence="17" id="KW-1185">Reference proteome</keyword>
<dbReference type="Proteomes" id="UP000319663">
    <property type="component" value="Unassembled WGS sequence"/>
</dbReference>
<evidence type="ECO:0000256" key="4">
    <source>
        <dbReference type="ARBA" id="ARBA00011967"/>
    </source>
</evidence>
<evidence type="ECO:0000256" key="1">
    <source>
        <dbReference type="ARBA" id="ARBA00004477"/>
    </source>
</evidence>
<evidence type="ECO:0000256" key="3">
    <source>
        <dbReference type="ARBA" id="ARBA00010600"/>
    </source>
</evidence>
<organism evidence="16 17">
    <name type="scientific">Monascus purpureus</name>
    <name type="common">Red mold</name>
    <name type="synonym">Monascus anka</name>
    <dbReference type="NCBI Taxonomy" id="5098"/>
    <lineage>
        <taxon>Eukaryota</taxon>
        <taxon>Fungi</taxon>
        <taxon>Dikarya</taxon>
        <taxon>Ascomycota</taxon>
        <taxon>Pezizomycotina</taxon>
        <taxon>Eurotiomycetes</taxon>
        <taxon>Eurotiomycetidae</taxon>
        <taxon>Eurotiales</taxon>
        <taxon>Aspergillaceae</taxon>
        <taxon>Monascus</taxon>
    </lineage>
</organism>
<dbReference type="UniPathway" id="UPA00378"/>
<evidence type="ECO:0000256" key="5">
    <source>
        <dbReference type="ARBA" id="ARBA00018512"/>
    </source>
</evidence>
<accession>A0A507QQG9</accession>
<keyword evidence="8 15" id="KW-0812">Transmembrane</keyword>
<dbReference type="PANTHER" id="PTHR12989">
    <property type="entry name" value="ALPHA-1,2-GLUCOSYLTRANSFERASE ALG10"/>
    <property type="match status" value="1"/>
</dbReference>
<dbReference type="EMBL" id="VIFY01000098">
    <property type="protein sequence ID" value="TQB70700.1"/>
    <property type="molecule type" value="Genomic_DNA"/>
</dbReference>
<gene>
    <name evidence="16" type="primary">ALG10_2</name>
    <name evidence="16" type="ORF">MPDQ_008179</name>
</gene>